<comment type="caution">
    <text evidence="2">The sequence shown here is derived from an EMBL/GenBank/DDBJ whole genome shotgun (WGS) entry which is preliminary data.</text>
</comment>
<accession>A0A2S8FZX2</accession>
<dbReference type="AlphaFoldDB" id="A0A2S8FZX2"/>
<organism evidence="2 3">
    <name type="scientific">Blastopirellula marina</name>
    <dbReference type="NCBI Taxonomy" id="124"/>
    <lineage>
        <taxon>Bacteria</taxon>
        <taxon>Pseudomonadati</taxon>
        <taxon>Planctomycetota</taxon>
        <taxon>Planctomycetia</taxon>
        <taxon>Pirellulales</taxon>
        <taxon>Pirellulaceae</taxon>
        <taxon>Blastopirellula</taxon>
    </lineage>
</organism>
<dbReference type="EMBL" id="PUHY01000005">
    <property type="protein sequence ID" value="PQO37747.1"/>
    <property type="molecule type" value="Genomic_DNA"/>
</dbReference>
<dbReference type="OrthoDB" id="291604at2"/>
<evidence type="ECO:0000313" key="2">
    <source>
        <dbReference type="EMBL" id="PQO37747.1"/>
    </source>
</evidence>
<evidence type="ECO:0000256" key="1">
    <source>
        <dbReference type="SAM" id="SignalP"/>
    </source>
</evidence>
<proteinExistence type="predicted"/>
<feature type="chain" id="PRO_5015448598" evidence="1">
    <location>
        <begin position="27"/>
        <end position="983"/>
    </location>
</feature>
<feature type="signal peptide" evidence="1">
    <location>
        <begin position="1"/>
        <end position="26"/>
    </location>
</feature>
<sequence length="983" mass="111598">MSFQLRRSTLMVALLFLLAPAQLASAEHLETFELQATRSPSFQEMLIDETGTPWVLAGGLVQYFDGKQFIALDSEVVRSGSYTSGLYGGPDRGVFLTQTSKNPQEGIVYRLRDGNCEEITTFFYEVGHEKPGVYVSKNGRIFNWGTTFLAVFDGQHWKRIEGEFHRKAGYYRPEICDLGDEVYLYSAMDNRVYHCDADSILSAKDGPEEVGKAIAAHNQRSQYPVPPMTCSWNGDRVIITLDRSPRPFAFNVRTNEIIELSLVPEEGQPRSYADFMECRDGSVLMLARISGIHQFALCRLDVDGKVRELPGSRIIPWSNARLRMFPKSILEASDGSIVVGLPEFGIALYHDGKLTTYDANYGLFTPVNVVVEGPTGEVWFPHDRRGHQVARMKLGQPLEPIQEIAEDWKEFKLVSRSRLWQLTDDTLAMFEVEHNNQMTRRTGDQVTYQPVPFKPEETQGSIVDDRGHLILESFRSAAFDVGPDGVEEYESIQDALVAAVAAGAKQFDPSPEFSGVVLTENGELWYGKHNDRRVFWREGDKWKEARFQDDVYHLFETDEGVLIRTQGGSLYRPVDGRMVKDPEALRSGPPLMLGPKEFQPLDEQLIEAHPGRYYPVRQVEGEMRVFYDLAAYHRSFQSAVIAKLAMNSFPLPNYYGRVIESRHEGAWLLMSHGGSQPYRIFRDRMVQLDLNGTPLAAQNVREILEAANGDVWFTTYYGDHPRALRLSASQLKIEAPPIDQRVGREMQLAIEVKPTRLKDKIELFTTVNGVRQEVTPTDDDKILFRFPHAGTYQCSVGAIWLGAIQPKLLEFEVEAAFEMPETNWTSTEQPYTIQTTKWGPPVQVIPTQASRQTALEWRVAGEPWQKIQPTQPIDFSYLSPGDYDMELRGVEDRFWYDPTPVHVKVKYSPDYFAIVHELAMRLGSPHAEERRQAAQQLEALGPAALPELRREIKASEGDQQIVPTLRNVLERIERNSKPQNDAN</sequence>
<dbReference type="Proteomes" id="UP000238322">
    <property type="component" value="Unassembled WGS sequence"/>
</dbReference>
<name>A0A2S8FZX2_9BACT</name>
<dbReference type="RefSeq" id="WP_105328996.1">
    <property type="nucleotide sequence ID" value="NZ_PUHY01000005.1"/>
</dbReference>
<reference evidence="2 3" key="1">
    <citation type="submission" date="2018-02" db="EMBL/GenBank/DDBJ databases">
        <title>Comparative genomes isolates from brazilian mangrove.</title>
        <authorList>
            <person name="Araujo J.E."/>
            <person name="Taketani R.G."/>
            <person name="Silva M.C.P."/>
            <person name="Loureco M.V."/>
            <person name="Andreote F.D."/>
        </authorList>
    </citation>
    <scope>NUCLEOTIDE SEQUENCE [LARGE SCALE GENOMIC DNA]</scope>
    <source>
        <strain evidence="2 3">Hex-1 MGV</strain>
    </source>
</reference>
<protein>
    <submittedName>
        <fullName evidence="2">Uncharacterized protein</fullName>
    </submittedName>
</protein>
<keyword evidence="1" id="KW-0732">Signal</keyword>
<evidence type="ECO:0000313" key="3">
    <source>
        <dbReference type="Proteomes" id="UP000238322"/>
    </source>
</evidence>
<gene>
    <name evidence="2" type="ORF">C5Y83_07330</name>
</gene>